<dbReference type="EMBL" id="JBELPZ010000003">
    <property type="protein sequence ID" value="MFL9843742.1"/>
    <property type="molecule type" value="Genomic_DNA"/>
</dbReference>
<accession>A0ABW8YWJ8</accession>
<dbReference type="RefSeq" id="WP_408083994.1">
    <property type="nucleotide sequence ID" value="NZ_JBELPZ010000003.1"/>
</dbReference>
<comment type="caution">
    <text evidence="2">The sequence shown here is derived from an EMBL/GenBank/DDBJ whole genome shotgun (WGS) entry which is preliminary data.</text>
</comment>
<dbReference type="InterPro" id="IPR008979">
    <property type="entry name" value="Galactose-bd-like_sf"/>
</dbReference>
<dbReference type="InterPro" id="IPR000601">
    <property type="entry name" value="PKD_dom"/>
</dbReference>
<evidence type="ECO:0000259" key="1">
    <source>
        <dbReference type="PROSITE" id="PS50093"/>
    </source>
</evidence>
<evidence type="ECO:0000313" key="2">
    <source>
        <dbReference type="EMBL" id="MFL9843742.1"/>
    </source>
</evidence>
<sequence>MKNLKYILSILFISLFFGCSEDSDTGFANDAEAPSNISALFTIAQDNSGMVTITPLGEGATMFEVYYGDGTTEPGTATVGEKVVHQYTQGTFNVKIIATGINGKTTEAEIPLTVSFLPPENLEINITPSAGNPFEIEISATADLELYFEATFGEDPSATPVQFMEGETITHTYAAIGTYTVTVTAYSGGTETVSVTEDVVISNPLLLPIDFEDATQNYEFTTFGGATASVADNPASGGINTSSKVGSITPAQGTTWTGAYITLDEVIDMSQTSFRIKVYSPAAGVPVLLKLENLTNGDISSETTAYTTVANQWETLTFTFTGANDDYSKLVLFFNAANPGTGDTYYFDDIEQYTPAANSIFPITFENPSTNYNFEDFQGAQTSVVNNPDPSGINTSAKVGKMLKPNGSQVWAGSYKTYPAPFDFTSMHTIKMKVYSPAVGKQVIFKFENGTEAMNIEKSAYTTVANQWEELTFVFDNIVSANNYKTITLFFDAGVAGNGANYYFDDIQLTN</sequence>
<evidence type="ECO:0000313" key="3">
    <source>
        <dbReference type="Proteomes" id="UP001629156"/>
    </source>
</evidence>
<dbReference type="InterPro" id="IPR022409">
    <property type="entry name" value="PKD/Chitinase_dom"/>
</dbReference>
<dbReference type="SUPFAM" id="SSF49299">
    <property type="entry name" value="PKD domain"/>
    <property type="match status" value="1"/>
</dbReference>
<dbReference type="PROSITE" id="PS50093">
    <property type="entry name" value="PKD"/>
    <property type="match status" value="1"/>
</dbReference>
<dbReference type="Proteomes" id="UP001629156">
    <property type="component" value="Unassembled WGS sequence"/>
</dbReference>
<dbReference type="Gene3D" id="2.60.40.10">
    <property type="entry name" value="Immunoglobulins"/>
    <property type="match status" value="1"/>
</dbReference>
<dbReference type="InterPro" id="IPR013783">
    <property type="entry name" value="Ig-like_fold"/>
</dbReference>
<proteinExistence type="predicted"/>
<dbReference type="SUPFAM" id="SSF49785">
    <property type="entry name" value="Galactose-binding domain-like"/>
    <property type="match status" value="2"/>
</dbReference>
<dbReference type="PROSITE" id="PS51257">
    <property type="entry name" value="PROKAR_LIPOPROTEIN"/>
    <property type="match status" value="1"/>
</dbReference>
<protein>
    <submittedName>
        <fullName evidence="2">PKD domain-containing protein</fullName>
    </submittedName>
</protein>
<name>A0ABW8YWJ8_9FLAO</name>
<keyword evidence="3" id="KW-1185">Reference proteome</keyword>
<dbReference type="InterPro" id="IPR035986">
    <property type="entry name" value="PKD_dom_sf"/>
</dbReference>
<gene>
    <name evidence="2" type="ORF">ABS766_04850</name>
</gene>
<organism evidence="2 3">
    <name type="scientific">Flavobacterium rhizosphaerae</name>
    <dbReference type="NCBI Taxonomy" id="3163298"/>
    <lineage>
        <taxon>Bacteria</taxon>
        <taxon>Pseudomonadati</taxon>
        <taxon>Bacteroidota</taxon>
        <taxon>Flavobacteriia</taxon>
        <taxon>Flavobacteriales</taxon>
        <taxon>Flavobacteriaceae</taxon>
        <taxon>Flavobacterium</taxon>
    </lineage>
</organism>
<dbReference type="Gene3D" id="2.60.120.260">
    <property type="entry name" value="Galactose-binding domain-like"/>
    <property type="match status" value="2"/>
</dbReference>
<reference evidence="2 3" key="1">
    <citation type="submission" date="2024-06" db="EMBL/GenBank/DDBJ databases">
        <authorList>
            <person name="Kaempfer P."/>
            <person name="Viver T."/>
        </authorList>
    </citation>
    <scope>NUCLEOTIDE SEQUENCE [LARGE SCALE GENOMIC DNA]</scope>
    <source>
        <strain evidence="2 3">ST-119</strain>
    </source>
</reference>
<dbReference type="SMART" id="SM00089">
    <property type="entry name" value="PKD"/>
    <property type="match status" value="2"/>
</dbReference>
<dbReference type="CDD" id="cd00146">
    <property type="entry name" value="PKD"/>
    <property type="match status" value="1"/>
</dbReference>
<feature type="domain" description="PKD" evidence="1">
    <location>
        <begin position="148"/>
        <end position="201"/>
    </location>
</feature>